<comment type="caution">
    <text evidence="2">The sequence shown here is derived from an EMBL/GenBank/DDBJ whole genome shotgun (WGS) entry which is preliminary data.</text>
</comment>
<feature type="compositionally biased region" description="Acidic residues" evidence="1">
    <location>
        <begin position="289"/>
        <end position="298"/>
    </location>
</feature>
<feature type="compositionally biased region" description="Basic and acidic residues" evidence="1">
    <location>
        <begin position="271"/>
        <end position="287"/>
    </location>
</feature>
<sequence length="489" mass="54804">MEKLKYATDIPVGKSIQFKFILKGIAGKIFWQPGPDRILQTWETNNTIIVWEDWEDAALQKITEEEPSANGSEEPTINPERLIVAENLNHQKEELVSNTKNDEVTENVSSNPEEKPSPVIYEKAIVADNISPVQEKPVAIVADNISYSEEASSVNVSNEVLGAKRASHQEEEQRTTSNKSTAIREDVVRNDDVPTAINSAKSDIQGSVVTHEGDPVLLPGLSAVSVIPSEAAIDNEGERSDAFDPSVRVNEGERSDAFDSSVGVNEVENDNLPKLDEKRAVGDKPLQEETIDGFDDEGRDGNELMHKPLAKEEKHDIDENPHQEESINGFDDEQQHSNELIHKPLAKEEKKQEFVRNGFKKTPLFDFSVPKCGSGKEWHALQSATSQPHTLENGHRPIHRPSRRNIETSGLKRMLLPEWHCISFKPSSVLILTSSALFIHQKSERREQKDKMWPIVPEDYSTQMQSSLIILPNLWLLRNIIPIIGLPKG</sequence>
<accession>A0AAV1S3X1</accession>
<dbReference type="InterPro" id="IPR013783">
    <property type="entry name" value="Ig-like_fold"/>
</dbReference>
<keyword evidence="3" id="KW-1185">Reference proteome</keyword>
<feature type="region of interest" description="Disordered" evidence="1">
    <location>
        <begin position="269"/>
        <end position="303"/>
    </location>
</feature>
<dbReference type="InterPro" id="IPR013784">
    <property type="entry name" value="Carb-bd-like_fold"/>
</dbReference>
<reference evidence="2 3" key="1">
    <citation type="submission" date="2024-01" db="EMBL/GenBank/DDBJ databases">
        <authorList>
            <person name="Waweru B."/>
        </authorList>
    </citation>
    <scope>NUCLEOTIDE SEQUENCE [LARGE SCALE GENOMIC DNA]</scope>
</reference>
<evidence type="ECO:0000313" key="2">
    <source>
        <dbReference type="EMBL" id="CAK7343980.1"/>
    </source>
</evidence>
<dbReference type="SUPFAM" id="SSF49452">
    <property type="entry name" value="Starch-binding domain-like"/>
    <property type="match status" value="1"/>
</dbReference>
<dbReference type="EMBL" id="CAWUPB010001160">
    <property type="protein sequence ID" value="CAK7343980.1"/>
    <property type="molecule type" value="Genomic_DNA"/>
</dbReference>
<protein>
    <recommendedName>
        <fullName evidence="4">CBM20 domain-containing protein</fullName>
    </recommendedName>
</protein>
<dbReference type="AlphaFoldDB" id="A0AAV1S3X1"/>
<name>A0AAV1S3X1_9ROSI</name>
<gene>
    <name evidence="2" type="ORF">DCAF_LOCUS17587</name>
</gene>
<feature type="region of interest" description="Disordered" evidence="1">
    <location>
        <begin position="96"/>
        <end position="115"/>
    </location>
</feature>
<evidence type="ECO:0008006" key="4">
    <source>
        <dbReference type="Google" id="ProtNLM"/>
    </source>
</evidence>
<proteinExistence type="predicted"/>
<dbReference type="Gene3D" id="2.60.40.10">
    <property type="entry name" value="Immunoglobulins"/>
    <property type="match status" value="1"/>
</dbReference>
<organism evidence="2 3">
    <name type="scientific">Dovyalis caffra</name>
    <dbReference type="NCBI Taxonomy" id="77055"/>
    <lineage>
        <taxon>Eukaryota</taxon>
        <taxon>Viridiplantae</taxon>
        <taxon>Streptophyta</taxon>
        <taxon>Embryophyta</taxon>
        <taxon>Tracheophyta</taxon>
        <taxon>Spermatophyta</taxon>
        <taxon>Magnoliopsida</taxon>
        <taxon>eudicotyledons</taxon>
        <taxon>Gunneridae</taxon>
        <taxon>Pentapetalae</taxon>
        <taxon>rosids</taxon>
        <taxon>fabids</taxon>
        <taxon>Malpighiales</taxon>
        <taxon>Salicaceae</taxon>
        <taxon>Flacourtieae</taxon>
        <taxon>Dovyalis</taxon>
    </lineage>
</organism>
<dbReference type="Proteomes" id="UP001314170">
    <property type="component" value="Unassembled WGS sequence"/>
</dbReference>
<evidence type="ECO:0000313" key="3">
    <source>
        <dbReference type="Proteomes" id="UP001314170"/>
    </source>
</evidence>
<evidence type="ECO:0000256" key="1">
    <source>
        <dbReference type="SAM" id="MobiDB-lite"/>
    </source>
</evidence>
<dbReference type="GO" id="GO:0030246">
    <property type="term" value="F:carbohydrate binding"/>
    <property type="evidence" value="ECO:0007669"/>
    <property type="project" value="InterPro"/>
</dbReference>